<evidence type="ECO:0000313" key="2">
    <source>
        <dbReference type="Proteomes" id="UP001457282"/>
    </source>
</evidence>
<dbReference type="AlphaFoldDB" id="A0AAW1VXR8"/>
<evidence type="ECO:0000313" key="1">
    <source>
        <dbReference type="EMBL" id="KAK9912183.1"/>
    </source>
</evidence>
<name>A0AAW1VXR8_RUBAR</name>
<comment type="caution">
    <text evidence="1">The sequence shown here is derived from an EMBL/GenBank/DDBJ whole genome shotgun (WGS) entry which is preliminary data.</text>
</comment>
<sequence>MGSSLFFLATSSFRSVPFFAFPCRYGEGHGLGVEMHGYWREATGGLVDRGVKGQKRADLWLRQHPWLYGGDGRGGATRAERTPTARTHGAAVAATTNWLGFGNGYEVIEHGLNWAVLSWARAD</sequence>
<protein>
    <submittedName>
        <fullName evidence="1">Uncharacterized protein</fullName>
    </submittedName>
</protein>
<keyword evidence="2" id="KW-1185">Reference proteome</keyword>
<dbReference type="Proteomes" id="UP001457282">
    <property type="component" value="Unassembled WGS sequence"/>
</dbReference>
<organism evidence="1 2">
    <name type="scientific">Rubus argutus</name>
    <name type="common">Southern blackberry</name>
    <dbReference type="NCBI Taxonomy" id="59490"/>
    <lineage>
        <taxon>Eukaryota</taxon>
        <taxon>Viridiplantae</taxon>
        <taxon>Streptophyta</taxon>
        <taxon>Embryophyta</taxon>
        <taxon>Tracheophyta</taxon>
        <taxon>Spermatophyta</taxon>
        <taxon>Magnoliopsida</taxon>
        <taxon>eudicotyledons</taxon>
        <taxon>Gunneridae</taxon>
        <taxon>Pentapetalae</taxon>
        <taxon>rosids</taxon>
        <taxon>fabids</taxon>
        <taxon>Rosales</taxon>
        <taxon>Rosaceae</taxon>
        <taxon>Rosoideae</taxon>
        <taxon>Rosoideae incertae sedis</taxon>
        <taxon>Rubus</taxon>
    </lineage>
</organism>
<reference evidence="1 2" key="1">
    <citation type="journal article" date="2023" name="G3 (Bethesda)">
        <title>A chromosome-length genome assembly and annotation of blackberry (Rubus argutus, cv. 'Hillquist').</title>
        <authorList>
            <person name="Bruna T."/>
            <person name="Aryal R."/>
            <person name="Dudchenko O."/>
            <person name="Sargent D.J."/>
            <person name="Mead D."/>
            <person name="Buti M."/>
            <person name="Cavallini A."/>
            <person name="Hytonen T."/>
            <person name="Andres J."/>
            <person name="Pham M."/>
            <person name="Weisz D."/>
            <person name="Mascagni F."/>
            <person name="Usai G."/>
            <person name="Natali L."/>
            <person name="Bassil N."/>
            <person name="Fernandez G.E."/>
            <person name="Lomsadze A."/>
            <person name="Armour M."/>
            <person name="Olukolu B."/>
            <person name="Poorten T."/>
            <person name="Britton C."/>
            <person name="Davik J."/>
            <person name="Ashrafi H."/>
            <person name="Aiden E.L."/>
            <person name="Borodovsky M."/>
            <person name="Worthington M."/>
        </authorList>
    </citation>
    <scope>NUCLEOTIDE SEQUENCE [LARGE SCALE GENOMIC DNA]</scope>
    <source>
        <strain evidence="1">PI 553951</strain>
    </source>
</reference>
<accession>A0AAW1VXR8</accession>
<gene>
    <name evidence="1" type="ORF">M0R45_036055</name>
</gene>
<dbReference type="EMBL" id="JBEDUW010000007">
    <property type="protein sequence ID" value="KAK9912183.1"/>
    <property type="molecule type" value="Genomic_DNA"/>
</dbReference>
<proteinExistence type="predicted"/>